<sequence>MYIHIEATHPENHSILEAKENRTNSSSSINHPLNSSSMLMQSTNADNVAKLWTRQSTLQFTEFYKNYEKQFDTMLKKFVWQKIANLYPRARL</sequence>
<dbReference type="AlphaFoldDB" id="A0A653D2Q2"/>
<accession>A0A653D2Q2</accession>
<dbReference type="EMBL" id="CAACVG010009674">
    <property type="protein sequence ID" value="VEN53829.1"/>
    <property type="molecule type" value="Genomic_DNA"/>
</dbReference>
<dbReference type="OrthoDB" id="676304at2759"/>
<evidence type="ECO:0000313" key="3">
    <source>
        <dbReference type="Proteomes" id="UP000410492"/>
    </source>
</evidence>
<protein>
    <submittedName>
        <fullName evidence="2">Uncharacterized protein</fullName>
    </submittedName>
</protein>
<feature type="compositionally biased region" description="Low complexity" evidence="1">
    <location>
        <begin position="24"/>
        <end position="36"/>
    </location>
</feature>
<keyword evidence="3" id="KW-1185">Reference proteome</keyword>
<reference evidence="2 3" key="1">
    <citation type="submission" date="2019-01" db="EMBL/GenBank/DDBJ databases">
        <authorList>
            <person name="Sayadi A."/>
        </authorList>
    </citation>
    <scope>NUCLEOTIDE SEQUENCE [LARGE SCALE GENOMIC DNA]</scope>
</reference>
<evidence type="ECO:0000256" key="1">
    <source>
        <dbReference type="SAM" id="MobiDB-lite"/>
    </source>
</evidence>
<gene>
    <name evidence="2" type="ORF">CALMAC_LOCUS13510</name>
</gene>
<name>A0A653D2Q2_CALMS</name>
<proteinExistence type="predicted"/>
<dbReference type="Proteomes" id="UP000410492">
    <property type="component" value="Unassembled WGS sequence"/>
</dbReference>
<feature type="region of interest" description="Disordered" evidence="1">
    <location>
        <begin position="7"/>
        <end position="36"/>
    </location>
</feature>
<feature type="compositionally biased region" description="Basic and acidic residues" evidence="1">
    <location>
        <begin position="7"/>
        <end position="22"/>
    </location>
</feature>
<organism evidence="2 3">
    <name type="scientific">Callosobruchus maculatus</name>
    <name type="common">Southern cowpea weevil</name>
    <name type="synonym">Pulse bruchid</name>
    <dbReference type="NCBI Taxonomy" id="64391"/>
    <lineage>
        <taxon>Eukaryota</taxon>
        <taxon>Metazoa</taxon>
        <taxon>Ecdysozoa</taxon>
        <taxon>Arthropoda</taxon>
        <taxon>Hexapoda</taxon>
        <taxon>Insecta</taxon>
        <taxon>Pterygota</taxon>
        <taxon>Neoptera</taxon>
        <taxon>Endopterygota</taxon>
        <taxon>Coleoptera</taxon>
        <taxon>Polyphaga</taxon>
        <taxon>Cucujiformia</taxon>
        <taxon>Chrysomeloidea</taxon>
        <taxon>Chrysomelidae</taxon>
        <taxon>Bruchinae</taxon>
        <taxon>Bruchini</taxon>
        <taxon>Callosobruchus</taxon>
    </lineage>
</organism>
<evidence type="ECO:0000313" key="2">
    <source>
        <dbReference type="EMBL" id="VEN53829.1"/>
    </source>
</evidence>